<proteinExistence type="predicted"/>
<dbReference type="InterPro" id="IPR024968">
    <property type="entry name" value="SlpA_C_lactobacillus"/>
</dbReference>
<evidence type="ECO:0000259" key="2">
    <source>
        <dbReference type="Pfam" id="PF03217"/>
    </source>
</evidence>
<protein>
    <submittedName>
        <fullName evidence="3">SLAP domain-containing protein</fullName>
    </submittedName>
</protein>
<gene>
    <name evidence="3" type="ORF">ACFQAV_08905</name>
</gene>
<dbReference type="Pfam" id="PF03217">
    <property type="entry name" value="SlpA"/>
    <property type="match status" value="1"/>
</dbReference>
<name>A0ABW1RPE2_9LACO</name>
<organism evidence="3 4">
    <name type="scientific">Companilactobacillus huachuanensis</name>
    <dbReference type="NCBI Taxonomy" id="2559914"/>
    <lineage>
        <taxon>Bacteria</taxon>
        <taxon>Bacillati</taxon>
        <taxon>Bacillota</taxon>
        <taxon>Bacilli</taxon>
        <taxon>Lactobacillales</taxon>
        <taxon>Lactobacillaceae</taxon>
        <taxon>Companilactobacillus</taxon>
    </lineage>
</organism>
<evidence type="ECO:0000313" key="3">
    <source>
        <dbReference type="EMBL" id="MFC6176958.1"/>
    </source>
</evidence>
<evidence type="ECO:0000256" key="1">
    <source>
        <dbReference type="SAM" id="SignalP"/>
    </source>
</evidence>
<comment type="caution">
    <text evidence="3">The sequence shown here is derived from an EMBL/GenBank/DDBJ whole genome shotgun (WGS) entry which is preliminary data.</text>
</comment>
<dbReference type="RefSeq" id="WP_137610639.1">
    <property type="nucleotide sequence ID" value="NZ_BJDF01000003.1"/>
</dbReference>
<keyword evidence="4" id="KW-1185">Reference proteome</keyword>
<feature type="chain" id="PRO_5046242826" evidence="1">
    <location>
        <begin position="20"/>
        <end position="236"/>
    </location>
</feature>
<reference evidence="4" key="1">
    <citation type="journal article" date="2019" name="Int. J. Syst. Evol. Microbiol.">
        <title>The Global Catalogue of Microorganisms (GCM) 10K type strain sequencing project: providing services to taxonomists for standard genome sequencing and annotation.</title>
        <authorList>
            <consortium name="The Broad Institute Genomics Platform"/>
            <consortium name="The Broad Institute Genome Sequencing Center for Infectious Disease"/>
            <person name="Wu L."/>
            <person name="Ma J."/>
        </authorList>
    </citation>
    <scope>NUCLEOTIDE SEQUENCE [LARGE SCALE GENOMIC DNA]</scope>
    <source>
        <strain evidence="4">CCM 8927</strain>
    </source>
</reference>
<keyword evidence="1" id="KW-0732">Signal</keyword>
<feature type="signal peptide" evidence="1">
    <location>
        <begin position="1"/>
        <end position="19"/>
    </location>
</feature>
<dbReference type="EMBL" id="JBHSSF010000020">
    <property type="protein sequence ID" value="MFC6176958.1"/>
    <property type="molecule type" value="Genomic_DNA"/>
</dbReference>
<dbReference type="Proteomes" id="UP001596288">
    <property type="component" value="Unassembled WGS sequence"/>
</dbReference>
<accession>A0ABW1RPE2</accession>
<evidence type="ECO:0000313" key="4">
    <source>
        <dbReference type="Proteomes" id="UP001596288"/>
    </source>
</evidence>
<sequence length="236" mass="25980">MKKTNILLFSAALISGAFLFSNLTDVSASGIATTHDAVTFLYTDTGKMVSNRALAPRTPWAVGETLNLSGVTYYQVATNEYVQSGDVDYADEPVKNDVTVSPLGLSAPVYNDQTNSDQQIIKYGSSYKVGRIIENEYGQYYYQVSSHGWVVGDMMDIKGNAKNIEHINGFFPIANDYNGINPDSEYDILVSLGADPELVSEIPDEVLQYVGTVDNELGGDVGTNYRRMSQLYQLQY</sequence>
<feature type="domain" description="S-layer protein C-terminal" evidence="2">
    <location>
        <begin position="38"/>
        <end position="83"/>
    </location>
</feature>